<evidence type="ECO:0000313" key="1">
    <source>
        <dbReference type="EMBL" id="TGG95255.1"/>
    </source>
</evidence>
<gene>
    <name evidence="1" type="ORF">E4656_02205</name>
</gene>
<dbReference type="Gene3D" id="3.40.50.300">
    <property type="entry name" value="P-loop containing nucleotide triphosphate hydrolases"/>
    <property type="match status" value="1"/>
</dbReference>
<proteinExistence type="predicted"/>
<name>A0A4Z0WJA1_9GAMM</name>
<dbReference type="OrthoDB" id="9815894at2"/>
<reference evidence="1 2" key="1">
    <citation type="submission" date="2019-04" db="EMBL/GenBank/DDBJ databases">
        <title>Natronospirillum operosus gen. nov., sp. nov., a haloalkaliphilic satellite isolated from decaying biomass of laboratory culture of cyanobacterium Geitlerinema sp. and proposal of Natronospirillaceae fam. nov. and Saccharospirillaceae fam. nov.</title>
        <authorList>
            <person name="Kevbrin V."/>
            <person name="Boltyanskaya Y."/>
            <person name="Koziaeva V."/>
            <person name="Grouzdev D.S."/>
            <person name="Park M."/>
            <person name="Cho J."/>
        </authorList>
    </citation>
    <scope>NUCLEOTIDE SEQUENCE [LARGE SCALE GENOMIC DNA]</scope>
    <source>
        <strain evidence="1 2">G-116</strain>
    </source>
</reference>
<keyword evidence="2" id="KW-1185">Reference proteome</keyword>
<dbReference type="EMBL" id="SRMF01000001">
    <property type="protein sequence ID" value="TGG95255.1"/>
    <property type="molecule type" value="Genomic_DNA"/>
</dbReference>
<dbReference type="Proteomes" id="UP000297475">
    <property type="component" value="Unassembled WGS sequence"/>
</dbReference>
<comment type="caution">
    <text evidence="1">The sequence shown here is derived from an EMBL/GenBank/DDBJ whole genome shotgun (WGS) entry which is preliminary data.</text>
</comment>
<protein>
    <submittedName>
        <fullName evidence="1">Sulfotransferase</fullName>
    </submittedName>
</protein>
<evidence type="ECO:0000313" key="2">
    <source>
        <dbReference type="Proteomes" id="UP000297475"/>
    </source>
</evidence>
<dbReference type="AlphaFoldDB" id="A0A4Z0WJA1"/>
<dbReference type="GO" id="GO:0016740">
    <property type="term" value="F:transferase activity"/>
    <property type="evidence" value="ECO:0007669"/>
    <property type="project" value="UniProtKB-KW"/>
</dbReference>
<accession>A0A4Z0WJA1</accession>
<dbReference type="Pfam" id="PF13469">
    <property type="entry name" value="Sulfotransfer_3"/>
    <property type="match status" value="1"/>
</dbReference>
<sequence>MKYNNKVIIVNGMQRGGTNIVWNLLQSHPKIVSPGLETGELLFPAWASNRLFKPLKAPLRLLLSEHFPPLLKRLDRVLYENKMRTLQDDNNKYKNPKEIYTREELEDAALTAKSVGDDIFFTPAMSDYFPQAYVIYVVRNGLAVCEGWVRRGVTPSKAAHVYKKLMEEVVHQSNHLENHLIVNFEDCLSDPMGQAVRMYKFVGLDAKDVKHIRIKSKKIIQDNGTHETDFAKAGQKIWLDPEGVKDYLDASITQRQIDRLSVRDKETIVRIIGPTMQKLGYGS</sequence>
<dbReference type="RefSeq" id="WP_135480775.1">
    <property type="nucleotide sequence ID" value="NZ_SRMF01000001.1"/>
</dbReference>
<dbReference type="SUPFAM" id="SSF52540">
    <property type="entry name" value="P-loop containing nucleoside triphosphate hydrolases"/>
    <property type="match status" value="1"/>
</dbReference>
<keyword evidence="1" id="KW-0808">Transferase</keyword>
<dbReference type="InterPro" id="IPR027417">
    <property type="entry name" value="P-loop_NTPase"/>
</dbReference>
<organism evidence="1 2">
    <name type="scientific">Natronospirillum operosum</name>
    <dbReference type="NCBI Taxonomy" id="2759953"/>
    <lineage>
        <taxon>Bacteria</taxon>
        <taxon>Pseudomonadati</taxon>
        <taxon>Pseudomonadota</taxon>
        <taxon>Gammaproteobacteria</taxon>
        <taxon>Oceanospirillales</taxon>
        <taxon>Natronospirillaceae</taxon>
        <taxon>Natronospirillum</taxon>
    </lineage>
</organism>